<organism evidence="1 2">
    <name type="scientific">Diphasiastrum complanatum</name>
    <name type="common">Issler's clubmoss</name>
    <name type="synonym">Lycopodium complanatum</name>
    <dbReference type="NCBI Taxonomy" id="34168"/>
    <lineage>
        <taxon>Eukaryota</taxon>
        <taxon>Viridiplantae</taxon>
        <taxon>Streptophyta</taxon>
        <taxon>Embryophyta</taxon>
        <taxon>Tracheophyta</taxon>
        <taxon>Lycopodiopsida</taxon>
        <taxon>Lycopodiales</taxon>
        <taxon>Lycopodiaceae</taxon>
        <taxon>Lycopodioideae</taxon>
        <taxon>Diphasiastrum</taxon>
    </lineage>
</organism>
<sequence>MERYEPMGSMRWKRPLFSGRRWRKGIMKGKGGPENGLCGYRGVRQRTWGRWVAEIREPTKRVRLWLGSFSTADEAALAYDHAALKLYGPQAHLNLPHPCSHQASSSQSLRSNHKTARLRFDSSQDEFTRDDRHMLINSTSLEDLSLCANTVTKQEGSTACVDGYKLSTSENDVSLMDAVAKSSLTPSDLAVCHGRCIYYADLHYCRWRRTDTPISHICLTAGLTAGLPSCAGQIEEEGLNAIRIVGDVKPVQGEEDAQAIQRLKLASSVIAAALEDLISTCFVEPFWIGLDLRTEMALPCHMVVGCWEILPDCSSSGSDMDDEQDMRIWDFHENKEFS</sequence>
<protein>
    <submittedName>
        <fullName evidence="1">Uncharacterized protein</fullName>
    </submittedName>
</protein>
<comment type="caution">
    <text evidence="1">The sequence shown here is derived from an EMBL/GenBank/DDBJ whole genome shotgun (WGS) entry which is preliminary data.</text>
</comment>
<dbReference type="Proteomes" id="UP001162992">
    <property type="component" value="Chromosome 2"/>
</dbReference>
<evidence type="ECO:0000313" key="2">
    <source>
        <dbReference type="Proteomes" id="UP001162992"/>
    </source>
</evidence>
<keyword evidence="2" id="KW-1185">Reference proteome</keyword>
<name>A0ACC2EHF1_DIPCM</name>
<proteinExistence type="predicted"/>
<reference evidence="2" key="1">
    <citation type="journal article" date="2024" name="Proc. Natl. Acad. Sci. U.S.A.">
        <title>Extraordinary preservation of gene collinearity over three hundred million years revealed in homosporous lycophytes.</title>
        <authorList>
            <person name="Li C."/>
            <person name="Wickell D."/>
            <person name="Kuo L.Y."/>
            <person name="Chen X."/>
            <person name="Nie B."/>
            <person name="Liao X."/>
            <person name="Peng D."/>
            <person name="Ji J."/>
            <person name="Jenkins J."/>
            <person name="Williams M."/>
            <person name="Shu S."/>
            <person name="Plott C."/>
            <person name="Barry K."/>
            <person name="Rajasekar S."/>
            <person name="Grimwood J."/>
            <person name="Han X."/>
            <person name="Sun S."/>
            <person name="Hou Z."/>
            <person name="He W."/>
            <person name="Dai G."/>
            <person name="Sun C."/>
            <person name="Schmutz J."/>
            <person name="Leebens-Mack J.H."/>
            <person name="Li F.W."/>
            <person name="Wang L."/>
        </authorList>
    </citation>
    <scope>NUCLEOTIDE SEQUENCE [LARGE SCALE GENOMIC DNA]</scope>
    <source>
        <strain evidence="2">cv. PW_Plant_1</strain>
    </source>
</reference>
<dbReference type="EMBL" id="CM055093">
    <property type="protein sequence ID" value="KAJ7565931.1"/>
    <property type="molecule type" value="Genomic_DNA"/>
</dbReference>
<evidence type="ECO:0000313" key="1">
    <source>
        <dbReference type="EMBL" id="KAJ7565931.1"/>
    </source>
</evidence>
<gene>
    <name evidence="1" type="ORF">O6H91_02G081700</name>
</gene>
<accession>A0ACC2EHF1</accession>